<evidence type="ECO:0000256" key="2">
    <source>
        <dbReference type="ARBA" id="ARBA00023235"/>
    </source>
</evidence>
<gene>
    <name evidence="5" type="primary">tpiA</name>
    <name evidence="5" type="ORF">RQL39_01095</name>
</gene>
<keyword evidence="4" id="KW-0812">Transmembrane</keyword>
<proteinExistence type="inferred from homology"/>
<name>A0ABZ2GW99_9GAMM</name>
<comment type="pathway">
    <text evidence="3">Carbohydrate biosynthesis; gluconeogenesis.</text>
</comment>
<keyword evidence="3" id="KW-0312">Gluconeogenesis</keyword>
<comment type="pathway">
    <text evidence="3">Carbohydrate degradation; glycolysis; D-glyceraldehyde 3-phosphate from glycerone phosphate: step 1/1.</text>
</comment>
<dbReference type="PROSITE" id="PS51440">
    <property type="entry name" value="TIM_2"/>
    <property type="match status" value="1"/>
</dbReference>
<dbReference type="RefSeq" id="WP_338516250.1">
    <property type="nucleotide sequence ID" value="NZ_CP135137.1"/>
</dbReference>
<dbReference type="Pfam" id="PF00121">
    <property type="entry name" value="TIM"/>
    <property type="match status" value="1"/>
</dbReference>
<reference evidence="5" key="1">
    <citation type="submission" date="2023-09" db="EMBL/GenBank/DDBJ databases">
        <title>Genomes of two closely related lineages of the louse Polyplax serrata with different host specificities.</title>
        <authorList>
            <person name="Martinu J."/>
            <person name="Tarabai H."/>
            <person name="Stefka J."/>
            <person name="Hypsa V."/>
        </authorList>
    </citation>
    <scope>NUCLEOTIDE SEQUENCE [LARGE SCALE GENOMIC DNA]</scope>
    <source>
        <strain evidence="5">98ZLc_SE</strain>
    </source>
</reference>
<dbReference type="EMBL" id="CP135137">
    <property type="protein sequence ID" value="WWR11735.1"/>
    <property type="molecule type" value="Genomic_DNA"/>
</dbReference>
<comment type="subcellular location">
    <subcellularLocation>
        <location evidence="3">Cytoplasm</location>
    </subcellularLocation>
</comment>
<keyword evidence="6" id="KW-1185">Reference proteome</keyword>
<evidence type="ECO:0000313" key="6">
    <source>
        <dbReference type="Proteomes" id="UP001368618"/>
    </source>
</evidence>
<dbReference type="Gene3D" id="3.20.20.70">
    <property type="entry name" value="Aldolase class I"/>
    <property type="match status" value="1"/>
</dbReference>
<comment type="similarity">
    <text evidence="1 3">Belongs to the triosephosphate isomerase family.</text>
</comment>
<keyword evidence="3" id="KW-0963">Cytoplasm</keyword>
<comment type="catalytic activity">
    <reaction evidence="3">
        <text>D-glyceraldehyde 3-phosphate = dihydroxyacetone phosphate</text>
        <dbReference type="Rhea" id="RHEA:18585"/>
        <dbReference type="ChEBI" id="CHEBI:57642"/>
        <dbReference type="ChEBI" id="CHEBI:59776"/>
        <dbReference type="EC" id="5.3.1.1"/>
    </reaction>
</comment>
<dbReference type="Proteomes" id="UP001368618">
    <property type="component" value="Chromosome"/>
</dbReference>
<comment type="subunit">
    <text evidence="3">Homodimer.</text>
</comment>
<keyword evidence="4" id="KW-1133">Transmembrane helix</keyword>
<dbReference type="PANTHER" id="PTHR21139:SF42">
    <property type="entry name" value="TRIOSEPHOSPHATE ISOMERASE"/>
    <property type="match status" value="1"/>
</dbReference>
<dbReference type="EC" id="5.3.1.1" evidence="3"/>
<sequence length="264" mass="30506">MKKIVIANWKMNGNIYNIKLLIEQLILFYKKEVGLMKFIVVPPFIYIPLVVSILKKELDILDIFCGAQNIYPEENGPFTGEISVSMLKDYDCRYVLIGHFERRSIFKENNALISKKFHFIRSKEMIPILCIGESDIEKKNKKTELVLENQLLSIFTKNSELINYSNREFFKNCIIAYEPIWAINNRKVILDMVYLQDTISFIKNVIFKINKGIDGNVHIVYGGGINKNNIELLFSKLSISGVLIGRSSLNLCSFLDIVKCINLY</sequence>
<accession>A0ABZ2GW99</accession>
<dbReference type="InterPro" id="IPR000652">
    <property type="entry name" value="Triosephosphate_isomerase"/>
</dbReference>
<dbReference type="InterPro" id="IPR013785">
    <property type="entry name" value="Aldolase_TIM"/>
</dbReference>
<keyword evidence="2 3" id="KW-0413">Isomerase</keyword>
<evidence type="ECO:0000256" key="4">
    <source>
        <dbReference type="SAM" id="Phobius"/>
    </source>
</evidence>
<feature type="transmembrane region" description="Helical" evidence="4">
    <location>
        <begin position="35"/>
        <end position="54"/>
    </location>
</feature>
<organism evidence="5 6">
    <name type="scientific">Candidatus Legionella polyplacis</name>
    <dbReference type="NCBI Taxonomy" id="2005262"/>
    <lineage>
        <taxon>Bacteria</taxon>
        <taxon>Pseudomonadati</taxon>
        <taxon>Pseudomonadota</taxon>
        <taxon>Gammaproteobacteria</taxon>
        <taxon>Legionellales</taxon>
        <taxon>Legionellaceae</taxon>
        <taxon>Legionella</taxon>
    </lineage>
</organism>
<keyword evidence="3" id="KW-0324">Glycolysis</keyword>
<dbReference type="PANTHER" id="PTHR21139">
    <property type="entry name" value="TRIOSEPHOSPHATE ISOMERASE"/>
    <property type="match status" value="1"/>
</dbReference>
<dbReference type="SUPFAM" id="SSF51351">
    <property type="entry name" value="Triosephosphate isomerase (TIM)"/>
    <property type="match status" value="1"/>
</dbReference>
<evidence type="ECO:0000313" key="5">
    <source>
        <dbReference type="EMBL" id="WWR11735.1"/>
    </source>
</evidence>
<evidence type="ECO:0000256" key="1">
    <source>
        <dbReference type="ARBA" id="ARBA00007422"/>
    </source>
</evidence>
<keyword evidence="4" id="KW-0472">Membrane</keyword>
<dbReference type="NCBIfam" id="TIGR00419">
    <property type="entry name" value="tim"/>
    <property type="match status" value="1"/>
</dbReference>
<dbReference type="CDD" id="cd00311">
    <property type="entry name" value="TIM"/>
    <property type="match status" value="1"/>
</dbReference>
<protein>
    <recommendedName>
        <fullName evidence="3">Triosephosphate isomerase</fullName>
        <ecNumber evidence="3">5.3.1.1</ecNumber>
    </recommendedName>
</protein>
<evidence type="ECO:0000256" key="3">
    <source>
        <dbReference type="RuleBase" id="RU363013"/>
    </source>
</evidence>
<dbReference type="InterPro" id="IPR035990">
    <property type="entry name" value="TIM_sf"/>
</dbReference>
<dbReference type="GO" id="GO:0004807">
    <property type="term" value="F:triose-phosphate isomerase activity"/>
    <property type="evidence" value="ECO:0007669"/>
    <property type="project" value="UniProtKB-EC"/>
</dbReference>